<evidence type="ECO:0000256" key="1">
    <source>
        <dbReference type="ARBA" id="ARBA00004571"/>
    </source>
</evidence>
<protein>
    <recommendedName>
        <fullName evidence="17">TonB-dependent receptor</fullName>
    </recommendedName>
</protein>
<comment type="subcellular location">
    <subcellularLocation>
        <location evidence="1 10">Cell outer membrane</location>
        <topology evidence="1 10">Multi-pass membrane protein</topology>
    </subcellularLocation>
</comment>
<feature type="signal peptide" evidence="12">
    <location>
        <begin position="1"/>
        <end position="24"/>
    </location>
</feature>
<dbReference type="RefSeq" id="WP_094454595.1">
    <property type="nucleotide sequence ID" value="NZ_NOXU01000023.1"/>
</dbReference>
<keyword evidence="8" id="KW-0675">Receptor</keyword>
<dbReference type="EMBL" id="NOXU01000023">
    <property type="protein sequence ID" value="OYQ36272.1"/>
    <property type="molecule type" value="Genomic_DNA"/>
</dbReference>
<evidence type="ECO:0000256" key="4">
    <source>
        <dbReference type="ARBA" id="ARBA00022692"/>
    </source>
</evidence>
<dbReference type="OrthoDB" id="9760333at2"/>
<proteinExistence type="inferred from homology"/>
<dbReference type="Pfam" id="PF00593">
    <property type="entry name" value="TonB_dep_Rec_b-barrel"/>
    <property type="match status" value="1"/>
</dbReference>
<evidence type="ECO:0000256" key="2">
    <source>
        <dbReference type="ARBA" id="ARBA00022448"/>
    </source>
</evidence>
<dbReference type="GO" id="GO:0015344">
    <property type="term" value="F:siderophore uptake transmembrane transporter activity"/>
    <property type="evidence" value="ECO:0007669"/>
    <property type="project" value="TreeGrafter"/>
</dbReference>
<evidence type="ECO:0000256" key="6">
    <source>
        <dbReference type="ARBA" id="ARBA00023077"/>
    </source>
</evidence>
<evidence type="ECO:0000259" key="14">
    <source>
        <dbReference type="Pfam" id="PF07715"/>
    </source>
</evidence>
<keyword evidence="2 10" id="KW-0813">Transport</keyword>
<sequence length="674" mass="73155">MQNKLLAVALTGVSSLAISVAAQAQSLDYTQYEAMFGEPVTTSALGIPQRASEAPSTMTIITQDEIRRSGVKDIPELLARVGGVDMQRGAIQDFDIGIRGYNQPGSSRLLVMINGRQIYVDHLAYTVWEALPVNMADIRQIEIVKGPSTALFGFNAVSGVINIITFNPLTDEVNAATASVGNNSRRDFSMSTTAKLSDWAGVRISAGYMSADGFNAEEPLLETSAVFNDPKRRFLTVDGLVQVAPSFQVGLEGSYADADTLRRTTGNTVGTPWWKIRSVKGSFAWENGWGTTKGQFYTNANDSFNSSRLLSQGNVNMVGQLEHVFRLGSAHAFRTALEARRTDLTVRRTDTLTTLNYDFAYDLGAVSGSWNWQVSDTVSWSLGARLDHISSERDGYLRAAPRPFEDADFSRSRTVYSYNATASWQATPVSTVRLTHGRGIQYPNLVGLSFGQTGTTGHGNPNLRPSVVNNYELSYTHRLEALAASFTGALFHTVTDDVFGAAGIGGTKVVPTATTPVTFRISDNFGSSSVNGLELAAKGEITGGFTWGMNYTWLDVNDNFTIHRSARGLTGFDTGFFPSLTTPRHTGNVNLGWAGGPWETDIYVSYVGASQQFTSNTTLVDVSDRVGVGGRVAYKLTENVTLEASAINLNQKSVLISPPRRVDRQVFGSVSVRW</sequence>
<evidence type="ECO:0008006" key="17">
    <source>
        <dbReference type="Google" id="ProtNLM"/>
    </source>
</evidence>
<keyword evidence="6 11" id="KW-0798">TonB box</keyword>
<evidence type="ECO:0000256" key="8">
    <source>
        <dbReference type="ARBA" id="ARBA00023170"/>
    </source>
</evidence>
<dbReference type="Gene3D" id="2.170.130.10">
    <property type="entry name" value="TonB-dependent receptor, plug domain"/>
    <property type="match status" value="1"/>
</dbReference>
<keyword evidence="3 10" id="KW-1134">Transmembrane beta strand</keyword>
<evidence type="ECO:0000256" key="10">
    <source>
        <dbReference type="PROSITE-ProRule" id="PRU01360"/>
    </source>
</evidence>
<dbReference type="InterPro" id="IPR039426">
    <property type="entry name" value="TonB-dep_rcpt-like"/>
</dbReference>
<accession>A0A255Z4B0</accession>
<name>A0A255Z4B0_9PROT</name>
<evidence type="ECO:0000256" key="11">
    <source>
        <dbReference type="RuleBase" id="RU003357"/>
    </source>
</evidence>
<keyword evidence="5 12" id="KW-0732">Signal</keyword>
<keyword evidence="7 10" id="KW-0472">Membrane</keyword>
<dbReference type="InterPro" id="IPR037066">
    <property type="entry name" value="Plug_dom_sf"/>
</dbReference>
<comment type="similarity">
    <text evidence="10 11">Belongs to the TonB-dependent receptor family.</text>
</comment>
<evidence type="ECO:0000256" key="5">
    <source>
        <dbReference type="ARBA" id="ARBA00022729"/>
    </source>
</evidence>
<dbReference type="PANTHER" id="PTHR30069">
    <property type="entry name" value="TONB-DEPENDENT OUTER MEMBRANE RECEPTOR"/>
    <property type="match status" value="1"/>
</dbReference>
<evidence type="ECO:0000256" key="12">
    <source>
        <dbReference type="SAM" id="SignalP"/>
    </source>
</evidence>
<dbReference type="Proteomes" id="UP000216998">
    <property type="component" value="Unassembled WGS sequence"/>
</dbReference>
<feature type="domain" description="TonB-dependent receptor plug" evidence="14">
    <location>
        <begin position="52"/>
        <end position="160"/>
    </location>
</feature>
<feature type="domain" description="TonB-dependent receptor-like beta-barrel" evidence="13">
    <location>
        <begin position="244"/>
        <end position="649"/>
    </location>
</feature>
<dbReference type="PANTHER" id="PTHR30069:SF29">
    <property type="entry name" value="HEMOGLOBIN AND HEMOGLOBIN-HAPTOGLOBIN-BINDING PROTEIN 1-RELATED"/>
    <property type="match status" value="1"/>
</dbReference>
<dbReference type="AlphaFoldDB" id="A0A255Z4B0"/>
<dbReference type="InterPro" id="IPR000531">
    <property type="entry name" value="Beta-barrel_TonB"/>
</dbReference>
<dbReference type="GO" id="GO:0009279">
    <property type="term" value="C:cell outer membrane"/>
    <property type="evidence" value="ECO:0007669"/>
    <property type="project" value="UniProtKB-SubCell"/>
</dbReference>
<gene>
    <name evidence="15" type="ORF">CHU95_05685</name>
</gene>
<reference evidence="15 16" key="1">
    <citation type="submission" date="2017-07" db="EMBL/GenBank/DDBJ databases">
        <title>Niveispirillum cyanobacteriorum sp. nov., isolated from cyanobacterial aggregates in a eutrophic lake.</title>
        <authorList>
            <person name="Cai H."/>
        </authorList>
    </citation>
    <scope>NUCLEOTIDE SEQUENCE [LARGE SCALE GENOMIC DNA]</scope>
    <source>
        <strain evidence="16">TH1-14</strain>
    </source>
</reference>
<evidence type="ECO:0000256" key="3">
    <source>
        <dbReference type="ARBA" id="ARBA00022452"/>
    </source>
</evidence>
<keyword evidence="16" id="KW-1185">Reference proteome</keyword>
<dbReference type="PROSITE" id="PS52016">
    <property type="entry name" value="TONB_DEPENDENT_REC_3"/>
    <property type="match status" value="1"/>
</dbReference>
<organism evidence="15 16">
    <name type="scientific">Niveispirillum lacus</name>
    <dbReference type="NCBI Taxonomy" id="1981099"/>
    <lineage>
        <taxon>Bacteria</taxon>
        <taxon>Pseudomonadati</taxon>
        <taxon>Pseudomonadota</taxon>
        <taxon>Alphaproteobacteria</taxon>
        <taxon>Rhodospirillales</taxon>
        <taxon>Azospirillaceae</taxon>
        <taxon>Niveispirillum</taxon>
    </lineage>
</organism>
<evidence type="ECO:0000256" key="7">
    <source>
        <dbReference type="ARBA" id="ARBA00023136"/>
    </source>
</evidence>
<keyword evidence="4 10" id="KW-0812">Transmembrane</keyword>
<keyword evidence="9 10" id="KW-0998">Cell outer membrane</keyword>
<dbReference type="Gene3D" id="2.40.170.20">
    <property type="entry name" value="TonB-dependent receptor, beta-barrel domain"/>
    <property type="match status" value="1"/>
</dbReference>
<dbReference type="InterPro" id="IPR012910">
    <property type="entry name" value="Plug_dom"/>
</dbReference>
<feature type="chain" id="PRO_5012626453" description="TonB-dependent receptor" evidence="12">
    <location>
        <begin position="25"/>
        <end position="674"/>
    </location>
</feature>
<dbReference type="SUPFAM" id="SSF56935">
    <property type="entry name" value="Porins"/>
    <property type="match status" value="1"/>
</dbReference>
<evidence type="ECO:0000259" key="13">
    <source>
        <dbReference type="Pfam" id="PF00593"/>
    </source>
</evidence>
<dbReference type="GO" id="GO:0044718">
    <property type="term" value="P:siderophore transmembrane transport"/>
    <property type="evidence" value="ECO:0007669"/>
    <property type="project" value="TreeGrafter"/>
</dbReference>
<evidence type="ECO:0000256" key="9">
    <source>
        <dbReference type="ARBA" id="ARBA00023237"/>
    </source>
</evidence>
<evidence type="ECO:0000313" key="16">
    <source>
        <dbReference type="Proteomes" id="UP000216998"/>
    </source>
</evidence>
<dbReference type="InterPro" id="IPR036942">
    <property type="entry name" value="Beta-barrel_TonB_sf"/>
</dbReference>
<dbReference type="Pfam" id="PF07715">
    <property type="entry name" value="Plug"/>
    <property type="match status" value="1"/>
</dbReference>
<comment type="caution">
    <text evidence="15">The sequence shown here is derived from an EMBL/GenBank/DDBJ whole genome shotgun (WGS) entry which is preliminary data.</text>
</comment>
<evidence type="ECO:0000313" key="15">
    <source>
        <dbReference type="EMBL" id="OYQ36272.1"/>
    </source>
</evidence>